<dbReference type="RefSeq" id="WP_153286787.1">
    <property type="nucleotide sequence ID" value="NZ_CP045643.1"/>
</dbReference>
<dbReference type="AlphaFoldDB" id="A0A5Q0L6C1"/>
<reference evidence="2 3" key="1">
    <citation type="submission" date="2019-10" db="EMBL/GenBank/DDBJ databases">
        <title>A novel species.</title>
        <authorList>
            <person name="Gao J."/>
        </authorList>
    </citation>
    <scope>NUCLEOTIDE SEQUENCE [LARGE SCALE GENOMIC DNA]</scope>
    <source>
        <strain evidence="2 3">QMT-28</strain>
    </source>
</reference>
<organism evidence="2 3">
    <name type="scientific">Streptomyces fagopyri</name>
    <dbReference type="NCBI Taxonomy" id="2662397"/>
    <lineage>
        <taxon>Bacteria</taxon>
        <taxon>Bacillati</taxon>
        <taxon>Actinomycetota</taxon>
        <taxon>Actinomycetes</taxon>
        <taxon>Kitasatosporales</taxon>
        <taxon>Streptomycetaceae</taxon>
        <taxon>Streptomyces</taxon>
    </lineage>
</organism>
<sequence length="93" mass="10613">MAHHHKSNRAVEGNPEDGHSRGLPRRPDQEDLAQRTQRDREDVDLRTRKSPSPDAEYRAERDEIDREAGTGEIQTGTGPRKTRAPFPPTRYQG</sequence>
<dbReference type="EMBL" id="CP045643">
    <property type="protein sequence ID" value="QFZ72418.1"/>
    <property type="molecule type" value="Genomic_DNA"/>
</dbReference>
<evidence type="ECO:0000313" key="3">
    <source>
        <dbReference type="Proteomes" id="UP000326179"/>
    </source>
</evidence>
<feature type="compositionally biased region" description="Basic and acidic residues" evidence="1">
    <location>
        <begin position="16"/>
        <end position="47"/>
    </location>
</feature>
<protein>
    <submittedName>
        <fullName evidence="2">Uncharacterized protein</fullName>
    </submittedName>
</protein>
<dbReference type="Proteomes" id="UP000326179">
    <property type="component" value="Chromosome"/>
</dbReference>
<keyword evidence="3" id="KW-1185">Reference proteome</keyword>
<accession>A0A5Q0L6C1</accession>
<dbReference type="KEGG" id="sfy:GFH48_03325"/>
<evidence type="ECO:0000313" key="2">
    <source>
        <dbReference type="EMBL" id="QFZ72418.1"/>
    </source>
</evidence>
<evidence type="ECO:0000256" key="1">
    <source>
        <dbReference type="SAM" id="MobiDB-lite"/>
    </source>
</evidence>
<name>A0A5Q0L6C1_9ACTN</name>
<gene>
    <name evidence="2" type="ORF">GFH48_03325</name>
</gene>
<proteinExistence type="predicted"/>
<feature type="compositionally biased region" description="Basic and acidic residues" evidence="1">
    <location>
        <begin position="55"/>
        <end position="69"/>
    </location>
</feature>
<feature type="region of interest" description="Disordered" evidence="1">
    <location>
        <begin position="1"/>
        <end position="93"/>
    </location>
</feature>